<reference evidence="3 4" key="1">
    <citation type="submission" date="2018-01" db="EMBL/GenBank/DDBJ databases">
        <title>Co-occurrence of chitin degradation, pigmentation and bioactivity in marine Pseudoalteromonas.</title>
        <authorList>
            <person name="Paulsen S."/>
            <person name="Gram L."/>
            <person name="Machado H."/>
        </authorList>
    </citation>
    <scope>NUCLEOTIDE SEQUENCE [LARGE SCALE GENOMIC DNA]</scope>
    <source>
        <strain evidence="3 4">S3663</strain>
    </source>
</reference>
<dbReference type="RefSeq" id="WP_138479435.1">
    <property type="nucleotide sequence ID" value="NZ_PPSW01000007.1"/>
</dbReference>
<keyword evidence="3" id="KW-0489">Methyltransferase</keyword>
<dbReference type="InterPro" id="IPR014048">
    <property type="entry name" value="MethylDNA_cys_MeTrfase_DNA-bd"/>
</dbReference>
<organism evidence="3 4">
    <name type="scientific">Pseudoalteromonas phenolica</name>
    <dbReference type="NCBI Taxonomy" id="161398"/>
    <lineage>
        <taxon>Bacteria</taxon>
        <taxon>Pseudomonadati</taxon>
        <taxon>Pseudomonadota</taxon>
        <taxon>Gammaproteobacteria</taxon>
        <taxon>Alteromonadales</taxon>
        <taxon>Pseudoalteromonadaceae</taxon>
        <taxon>Pseudoalteromonas</taxon>
    </lineage>
</organism>
<dbReference type="GO" id="GO:0006281">
    <property type="term" value="P:DNA repair"/>
    <property type="evidence" value="ECO:0007669"/>
    <property type="project" value="InterPro"/>
</dbReference>
<feature type="domain" description="Methylated-DNA-[protein]-cysteine S-methyltransferase DNA binding" evidence="2">
    <location>
        <begin position="4"/>
        <end position="86"/>
    </location>
</feature>
<dbReference type="Proteomes" id="UP000309186">
    <property type="component" value="Unassembled WGS sequence"/>
</dbReference>
<keyword evidence="1" id="KW-0227">DNA damage</keyword>
<dbReference type="PANTHER" id="PTHR42942">
    <property type="entry name" value="6-O-METHYLGUANINE DNA METHYLTRANSFERASE"/>
    <property type="match status" value="1"/>
</dbReference>
<dbReference type="AlphaFoldDB" id="A0A5R9Q6V1"/>
<dbReference type="InterPro" id="IPR036217">
    <property type="entry name" value="MethylDNA_cys_MeTrfase_DNAb"/>
</dbReference>
<dbReference type="GO" id="GO:0008168">
    <property type="term" value="F:methyltransferase activity"/>
    <property type="evidence" value="ECO:0007669"/>
    <property type="project" value="UniProtKB-KW"/>
</dbReference>
<dbReference type="SUPFAM" id="SSF46767">
    <property type="entry name" value="Methylated DNA-protein cysteine methyltransferase, C-terminal domain"/>
    <property type="match status" value="1"/>
</dbReference>
<dbReference type="InterPro" id="IPR052520">
    <property type="entry name" value="ATL_DNA_repair"/>
</dbReference>
<dbReference type="EMBL" id="PPSW01000007">
    <property type="protein sequence ID" value="TLX48236.1"/>
    <property type="molecule type" value="Genomic_DNA"/>
</dbReference>
<dbReference type="InterPro" id="IPR036388">
    <property type="entry name" value="WH-like_DNA-bd_sf"/>
</dbReference>
<dbReference type="OrthoDB" id="9132167at2"/>
<name>A0A5R9Q6V1_9GAMM</name>
<sequence length="102" mass="11686">MVDDFESRVHTIIGAIPYGHVATYGQIAKLAGQANYSRKVGRILKTLPKDSKLPWYRVINAQGKISFPVDSSKFFEQKERLENEGVIFLNNKVSLKEFKWLD</sequence>
<dbReference type="CDD" id="cd06445">
    <property type="entry name" value="ATase"/>
    <property type="match status" value="1"/>
</dbReference>
<evidence type="ECO:0000313" key="4">
    <source>
        <dbReference type="Proteomes" id="UP000309186"/>
    </source>
</evidence>
<evidence type="ECO:0000313" key="3">
    <source>
        <dbReference type="EMBL" id="TLX48236.1"/>
    </source>
</evidence>
<evidence type="ECO:0000256" key="1">
    <source>
        <dbReference type="ARBA" id="ARBA00022763"/>
    </source>
</evidence>
<evidence type="ECO:0000259" key="2">
    <source>
        <dbReference type="Pfam" id="PF01035"/>
    </source>
</evidence>
<dbReference type="Pfam" id="PF01035">
    <property type="entry name" value="DNA_binding_1"/>
    <property type="match status" value="1"/>
</dbReference>
<dbReference type="Gene3D" id="1.10.10.10">
    <property type="entry name" value="Winged helix-like DNA-binding domain superfamily/Winged helix DNA-binding domain"/>
    <property type="match status" value="1"/>
</dbReference>
<proteinExistence type="predicted"/>
<keyword evidence="3" id="KW-0808">Transferase</keyword>
<gene>
    <name evidence="3" type="ORF">C1E24_05410</name>
</gene>
<accession>A0A5R9Q6V1</accession>
<protein>
    <submittedName>
        <fullName evidence="3">Cysteine methyltransferase</fullName>
    </submittedName>
</protein>
<comment type="caution">
    <text evidence="3">The sequence shown here is derived from an EMBL/GenBank/DDBJ whole genome shotgun (WGS) entry which is preliminary data.</text>
</comment>
<dbReference type="PANTHER" id="PTHR42942:SF1">
    <property type="entry name" value="ALKYLTRANSFERASE-LIKE PROTEIN 1"/>
    <property type="match status" value="1"/>
</dbReference>
<dbReference type="GO" id="GO:0032259">
    <property type="term" value="P:methylation"/>
    <property type="evidence" value="ECO:0007669"/>
    <property type="project" value="UniProtKB-KW"/>
</dbReference>